<name>A0ABS0HK35_9SPHN</name>
<gene>
    <name evidence="2" type="ORF">I2488_16535</name>
</gene>
<dbReference type="PANTHER" id="PTHR43433:SF5">
    <property type="entry name" value="AB HYDROLASE-1 DOMAIN-CONTAINING PROTEIN"/>
    <property type="match status" value="1"/>
</dbReference>
<evidence type="ECO:0000259" key="1">
    <source>
        <dbReference type="Pfam" id="PF00561"/>
    </source>
</evidence>
<keyword evidence="3" id="KW-1185">Reference proteome</keyword>
<dbReference type="Gene3D" id="3.40.50.1820">
    <property type="entry name" value="alpha/beta hydrolase"/>
    <property type="match status" value="1"/>
</dbReference>
<proteinExistence type="predicted"/>
<dbReference type="PANTHER" id="PTHR43433">
    <property type="entry name" value="HYDROLASE, ALPHA/BETA FOLD FAMILY PROTEIN"/>
    <property type="match status" value="1"/>
</dbReference>
<keyword evidence="2" id="KW-0378">Hydrolase</keyword>
<evidence type="ECO:0000313" key="3">
    <source>
        <dbReference type="Proteomes" id="UP000600799"/>
    </source>
</evidence>
<evidence type="ECO:0000313" key="2">
    <source>
        <dbReference type="EMBL" id="MBF9152613.1"/>
    </source>
</evidence>
<feature type="domain" description="AB hydrolase-1" evidence="1">
    <location>
        <begin position="25"/>
        <end position="242"/>
    </location>
</feature>
<protein>
    <submittedName>
        <fullName evidence="2">Alpha/beta fold hydrolase</fullName>
    </submittedName>
</protein>
<sequence>MIGAGGRRFHVVRWHQGAGAERHRPLLLLNGIGMNIELLAPLARSLPEREVIGIDMPGIGASPDPILPYTMPSMALTVATLLDRLGVEAVDILGISWGGALAQQFAFQHRARTGRIVLAATAAGATMVPGNPAMLAHLSDPREYTVERTLRRNLASIYNGGGSGKVSLNAAKAPSPLGFSYQMMAFAGWSSLQFLSLLDMPVMIMADEEDQLVPPSNAHLLHNAIPGSRIEMFHGGGHLFMLSQRDRFIEKVRPFLDEDIHRD</sequence>
<accession>A0ABS0HK35</accession>
<dbReference type="InterPro" id="IPR050471">
    <property type="entry name" value="AB_hydrolase"/>
</dbReference>
<dbReference type="PRINTS" id="PR00111">
    <property type="entry name" value="ABHYDROLASE"/>
</dbReference>
<comment type="caution">
    <text evidence="2">The sequence shown here is derived from an EMBL/GenBank/DDBJ whole genome shotgun (WGS) entry which is preliminary data.</text>
</comment>
<dbReference type="GO" id="GO:0016787">
    <property type="term" value="F:hydrolase activity"/>
    <property type="evidence" value="ECO:0007669"/>
    <property type="project" value="UniProtKB-KW"/>
</dbReference>
<reference evidence="2 3" key="1">
    <citation type="submission" date="2020-11" db="EMBL/GenBank/DDBJ databases">
        <title>The genome sequence of Novosphingobium sp. 1Y9A.</title>
        <authorList>
            <person name="Liu Y."/>
        </authorList>
    </citation>
    <scope>NUCLEOTIDE SEQUENCE [LARGE SCALE GENOMIC DNA]</scope>
    <source>
        <strain evidence="2 3">1Y9A</strain>
    </source>
</reference>
<dbReference type="InterPro" id="IPR000073">
    <property type="entry name" value="AB_hydrolase_1"/>
</dbReference>
<organism evidence="2 3">
    <name type="scientific">Novosphingobium jiangmenense</name>
    <dbReference type="NCBI Taxonomy" id="2791981"/>
    <lineage>
        <taxon>Bacteria</taxon>
        <taxon>Pseudomonadati</taxon>
        <taxon>Pseudomonadota</taxon>
        <taxon>Alphaproteobacteria</taxon>
        <taxon>Sphingomonadales</taxon>
        <taxon>Sphingomonadaceae</taxon>
        <taxon>Novosphingobium</taxon>
    </lineage>
</organism>
<dbReference type="SUPFAM" id="SSF53474">
    <property type="entry name" value="alpha/beta-Hydrolases"/>
    <property type="match status" value="1"/>
</dbReference>
<dbReference type="EMBL" id="JADQDC010000013">
    <property type="protein sequence ID" value="MBF9152613.1"/>
    <property type="molecule type" value="Genomic_DNA"/>
</dbReference>
<dbReference type="Pfam" id="PF00561">
    <property type="entry name" value="Abhydrolase_1"/>
    <property type="match status" value="1"/>
</dbReference>
<dbReference type="InterPro" id="IPR029058">
    <property type="entry name" value="AB_hydrolase_fold"/>
</dbReference>
<dbReference type="Proteomes" id="UP000600799">
    <property type="component" value="Unassembled WGS sequence"/>
</dbReference>